<organism evidence="1 2">
    <name type="scientific">Algisphaera agarilytica</name>
    <dbReference type="NCBI Taxonomy" id="1385975"/>
    <lineage>
        <taxon>Bacteria</taxon>
        <taxon>Pseudomonadati</taxon>
        <taxon>Planctomycetota</taxon>
        <taxon>Phycisphaerae</taxon>
        <taxon>Phycisphaerales</taxon>
        <taxon>Phycisphaeraceae</taxon>
        <taxon>Algisphaera</taxon>
    </lineage>
</organism>
<name>A0A7X0H7E2_9BACT</name>
<reference evidence="1 2" key="1">
    <citation type="submission" date="2020-08" db="EMBL/GenBank/DDBJ databases">
        <title>Genomic Encyclopedia of Type Strains, Phase IV (KMG-IV): sequencing the most valuable type-strain genomes for metagenomic binning, comparative biology and taxonomic classification.</title>
        <authorList>
            <person name="Goeker M."/>
        </authorList>
    </citation>
    <scope>NUCLEOTIDE SEQUENCE [LARGE SCALE GENOMIC DNA]</scope>
    <source>
        <strain evidence="1 2">DSM 103725</strain>
    </source>
</reference>
<dbReference type="EMBL" id="JACHGY010000001">
    <property type="protein sequence ID" value="MBB6430402.1"/>
    <property type="molecule type" value="Genomic_DNA"/>
</dbReference>
<comment type="caution">
    <text evidence="1">The sequence shown here is derived from an EMBL/GenBank/DDBJ whole genome shotgun (WGS) entry which is preliminary data.</text>
</comment>
<dbReference type="SUPFAM" id="SSF53335">
    <property type="entry name" value="S-adenosyl-L-methionine-dependent methyltransferases"/>
    <property type="match status" value="1"/>
</dbReference>
<dbReference type="InterPro" id="IPR029063">
    <property type="entry name" value="SAM-dependent_MTases_sf"/>
</dbReference>
<dbReference type="RefSeq" id="WP_184677920.1">
    <property type="nucleotide sequence ID" value="NZ_JACHGY010000001.1"/>
</dbReference>
<dbReference type="AlphaFoldDB" id="A0A7X0H7E2"/>
<keyword evidence="2" id="KW-1185">Reference proteome</keyword>
<evidence type="ECO:0008006" key="3">
    <source>
        <dbReference type="Google" id="ProtNLM"/>
    </source>
</evidence>
<evidence type="ECO:0000313" key="2">
    <source>
        <dbReference type="Proteomes" id="UP000541810"/>
    </source>
</evidence>
<dbReference type="Proteomes" id="UP000541810">
    <property type="component" value="Unassembled WGS sequence"/>
</dbReference>
<proteinExistence type="predicted"/>
<sequence length="188" mass="20021">MVADGEERISDYLGARRGGGAGFGGGGGAFVPADYRRVYTGLAAVYEAGLAPTEQFCEWGSGFGIVAALAAQLGFEACGIELERDLVPQAEEFVAEHDLDVPFAHGSFIPESAEHLADVQDDLATLGRGVADGYDELGLDPDDFGLIYAYPWPGEEEIVEQIFDAVAARGALLLTYRSTEDLVLQRKA</sequence>
<gene>
    <name evidence="1" type="ORF">HNQ40_002208</name>
</gene>
<evidence type="ECO:0000313" key="1">
    <source>
        <dbReference type="EMBL" id="MBB6430402.1"/>
    </source>
</evidence>
<dbReference type="Gene3D" id="3.40.50.150">
    <property type="entry name" value="Vaccinia Virus protein VP39"/>
    <property type="match status" value="1"/>
</dbReference>
<accession>A0A7X0H7E2</accession>
<protein>
    <recommendedName>
        <fullName evidence="3">Methyltransferase domain-containing protein</fullName>
    </recommendedName>
</protein>